<feature type="region of interest" description="Disordered" evidence="7">
    <location>
        <begin position="265"/>
        <end position="285"/>
    </location>
</feature>
<dbReference type="PANTHER" id="PTHR22974:SF21">
    <property type="entry name" value="DUAL SPECIFICITY PROTEIN KINASE TTK"/>
    <property type="match status" value="1"/>
</dbReference>
<evidence type="ECO:0000256" key="5">
    <source>
        <dbReference type="ARBA" id="ARBA00022840"/>
    </source>
</evidence>
<dbReference type="SMART" id="SM00220">
    <property type="entry name" value="S_TKc"/>
    <property type="match status" value="1"/>
</dbReference>
<dbReference type="InterPro" id="IPR017441">
    <property type="entry name" value="Protein_kinase_ATP_BS"/>
</dbReference>
<evidence type="ECO:0000256" key="6">
    <source>
        <dbReference type="PROSITE-ProRule" id="PRU10141"/>
    </source>
</evidence>
<dbReference type="GO" id="GO:0007094">
    <property type="term" value="P:mitotic spindle assembly checkpoint signaling"/>
    <property type="evidence" value="ECO:0007669"/>
    <property type="project" value="TreeGrafter"/>
</dbReference>
<evidence type="ECO:0000256" key="7">
    <source>
        <dbReference type="SAM" id="MobiDB-lite"/>
    </source>
</evidence>
<evidence type="ECO:0000313" key="10">
    <source>
        <dbReference type="Proteomes" id="UP001445335"/>
    </source>
</evidence>
<dbReference type="CDD" id="cd14131">
    <property type="entry name" value="PKc_Mps1"/>
    <property type="match status" value="1"/>
</dbReference>
<dbReference type="Pfam" id="PF08311">
    <property type="entry name" value="Mad3_BUB1_I"/>
    <property type="match status" value="1"/>
</dbReference>
<evidence type="ECO:0000256" key="2">
    <source>
        <dbReference type="ARBA" id="ARBA00022679"/>
    </source>
</evidence>
<dbReference type="PROSITE" id="PS00108">
    <property type="entry name" value="PROTEIN_KINASE_ST"/>
    <property type="match status" value="1"/>
</dbReference>
<dbReference type="FunFam" id="3.30.200.20:FF:000131">
    <property type="entry name" value="Dual specificity protein kinase TTK"/>
    <property type="match status" value="1"/>
</dbReference>
<feature type="compositionally biased region" description="Gly residues" evidence="7">
    <location>
        <begin position="272"/>
        <end position="285"/>
    </location>
</feature>
<dbReference type="AlphaFoldDB" id="A0AAW1S8F8"/>
<dbReference type="InterPro" id="IPR008271">
    <property type="entry name" value="Ser/Thr_kinase_AS"/>
</dbReference>
<feature type="compositionally biased region" description="Low complexity" evidence="7">
    <location>
        <begin position="695"/>
        <end position="718"/>
    </location>
</feature>
<feature type="compositionally biased region" description="Low complexity" evidence="7">
    <location>
        <begin position="515"/>
        <end position="524"/>
    </location>
</feature>
<accession>A0AAW1S8F8</accession>
<organism evidence="9 10">
    <name type="scientific">Elliptochloris bilobata</name>
    <dbReference type="NCBI Taxonomy" id="381761"/>
    <lineage>
        <taxon>Eukaryota</taxon>
        <taxon>Viridiplantae</taxon>
        <taxon>Chlorophyta</taxon>
        <taxon>core chlorophytes</taxon>
        <taxon>Trebouxiophyceae</taxon>
        <taxon>Trebouxiophyceae incertae sedis</taxon>
        <taxon>Elliptochloris clade</taxon>
        <taxon>Elliptochloris</taxon>
    </lineage>
</organism>
<dbReference type="GO" id="GO:0098813">
    <property type="term" value="P:nuclear chromosome segregation"/>
    <property type="evidence" value="ECO:0007669"/>
    <property type="project" value="UniProtKB-ARBA"/>
</dbReference>
<evidence type="ECO:0000256" key="1">
    <source>
        <dbReference type="ARBA" id="ARBA00022527"/>
    </source>
</evidence>
<dbReference type="FunFam" id="1.10.510.10:FF:000224">
    <property type="entry name" value="serine/threonine-protein kinase mph1 isoform X1"/>
    <property type="match status" value="1"/>
</dbReference>
<feature type="domain" description="Protein kinase" evidence="8">
    <location>
        <begin position="751"/>
        <end position="1025"/>
    </location>
</feature>
<gene>
    <name evidence="9" type="ORF">WJX81_004955</name>
</gene>
<dbReference type="GO" id="GO:0000776">
    <property type="term" value="C:kinetochore"/>
    <property type="evidence" value="ECO:0007669"/>
    <property type="project" value="TreeGrafter"/>
</dbReference>
<dbReference type="SUPFAM" id="SSF56112">
    <property type="entry name" value="Protein kinase-like (PK-like)"/>
    <property type="match status" value="1"/>
</dbReference>
<dbReference type="PROSITE" id="PS00107">
    <property type="entry name" value="PROTEIN_KINASE_ATP"/>
    <property type="match status" value="1"/>
</dbReference>
<dbReference type="Gene3D" id="3.30.200.20">
    <property type="entry name" value="Phosphorylase Kinase, domain 1"/>
    <property type="match status" value="1"/>
</dbReference>
<name>A0AAW1S8F8_9CHLO</name>
<feature type="region of interest" description="Disordered" evidence="7">
    <location>
        <begin position="439"/>
        <end position="539"/>
    </location>
</feature>
<keyword evidence="2" id="KW-0808">Transferase</keyword>
<dbReference type="GO" id="GO:0033316">
    <property type="term" value="P:meiotic spindle assembly checkpoint signaling"/>
    <property type="evidence" value="ECO:0007669"/>
    <property type="project" value="TreeGrafter"/>
</dbReference>
<dbReference type="InterPro" id="IPR011009">
    <property type="entry name" value="Kinase-like_dom_sf"/>
</dbReference>
<dbReference type="GO" id="GO:0004712">
    <property type="term" value="F:protein serine/threonine/tyrosine kinase activity"/>
    <property type="evidence" value="ECO:0007669"/>
    <property type="project" value="TreeGrafter"/>
</dbReference>
<keyword evidence="5 6" id="KW-0067">ATP-binding</keyword>
<feature type="region of interest" description="Disordered" evidence="7">
    <location>
        <begin position="327"/>
        <end position="390"/>
    </location>
</feature>
<feature type="region of interest" description="Disordered" evidence="7">
    <location>
        <begin position="1"/>
        <end position="21"/>
    </location>
</feature>
<feature type="region of interest" description="Disordered" evidence="7">
    <location>
        <begin position="583"/>
        <end position="740"/>
    </location>
</feature>
<dbReference type="InterPro" id="IPR027084">
    <property type="entry name" value="Mps1_cat"/>
</dbReference>
<dbReference type="PROSITE" id="PS50011">
    <property type="entry name" value="PROTEIN_KINASE_DOM"/>
    <property type="match status" value="1"/>
</dbReference>
<feature type="compositionally biased region" description="Low complexity" evidence="7">
    <location>
        <begin position="492"/>
        <end position="505"/>
    </location>
</feature>
<feature type="compositionally biased region" description="Low complexity" evidence="7">
    <location>
        <begin position="474"/>
        <end position="483"/>
    </location>
</feature>
<keyword evidence="1" id="KW-0723">Serine/threonine-protein kinase</keyword>
<feature type="compositionally biased region" description="Pro residues" evidence="7">
    <location>
        <begin position="684"/>
        <end position="694"/>
    </location>
</feature>
<dbReference type="GO" id="GO:0005524">
    <property type="term" value="F:ATP binding"/>
    <property type="evidence" value="ECO:0007669"/>
    <property type="project" value="UniProtKB-UniRule"/>
</dbReference>
<keyword evidence="3 6" id="KW-0547">Nucleotide-binding</keyword>
<sequence length="1190" mass="120887">MGAACGGDQKENIAAGHAPGVNLPPKRHGRAVLAPLACNTLLSVDTPRTMLKPDAGHTPLSRSGMAPTTAQTPLSCSHLRTWASDLAAYVEGAPSGEERCKARAAREALAAAVQRSPDSPEAWWAFLSQEEAAGGTLTSCLGESTARPARSAVSLGQLYAWAVKAVPKTGNYGNEAYLRLWLGCARHQWAKSADDARDTLKMLRSQGIGEAAALLYAEWAQLECAAGARERAKQVARKGLAAGAHPAALLEALLADLDAGRQPAAIAHGPGSSSGGGAGGGGGGGATTHLGFSAATAFLPTPAAGAPTQRRLPPLTPTVELATERSATVPAVPQAEGGPGRTATPATGRTDASGSSRGSSADGDAETVNLQGAVPQPNPPPDAAAADAAAGVAAALDDPTVIVSRAPRPAFGRAFTSGPLGGPRRLGLGGGAARIAVEGERKRKADLPVAPRSPGAAAAVAAGASGAKRRSSPEAEAAAVAPGAHGGDLRLDPAATTAPAQPGSAAGQGAGGAADGLQAAGLPEGPREEEEDPDETVPLVNGGLARRALRGRQSIAPGGAEEVFVRRPGAALATAALAAGEGPTLSLPQAPGAGAGPGPSPAPDGHAVSAAGSAADPDQTLPISRPAAAAAGSRPSALPAPAGTPGSSTERPAVQRLVPPPPPPPFAARPPAPPAAEAPAHPVMGPPPSRPRPPLASLAGDAPALPAAPTAVPAAPVSGPGGVEGTAAAPTPRARRVREDENTVVVRGTRYTKLECVGRGGSSKVFKVMAPSRKIYALKRIRLAGRDREAAAGFIDEIALLNRLRGNANIIQLFDAEVIRGEGLIYMVMEYGDIDLARLLARHEAAQRVRGALEPDENFIRLYWQQMLQAVHTIHEARIVHSDLKPANFLVVEGRLKLIDFGIAKAISSDTTSIARESQVGTLNYMSPEAILGGATNIRGGPPMKVGRPSDIWSLGCILYQMVTGHTPFAALAFIQKMHAITDPAHSIDMPPLRNAALADVIRRCLDRNPRTRITMPELLEHPLLRPVAAPSVGDPDTALVGLSRAQLRRLLVQLKAASVAGAGADLDTVTEELFRQLSAGQTVNLARLLPSPQPPPAAAGAALAAAAALAPALSARPLQRAPLAPLGVSMQDIQAGRAALKRVVAPPAPAADAAAEGTLEARLREGLARFRFDDTAGTAAGDDTAAFSP</sequence>
<evidence type="ECO:0000313" key="9">
    <source>
        <dbReference type="EMBL" id="KAK9842292.1"/>
    </source>
</evidence>
<dbReference type="EMBL" id="JALJOU010000008">
    <property type="protein sequence ID" value="KAK9842292.1"/>
    <property type="molecule type" value="Genomic_DNA"/>
</dbReference>
<feature type="compositionally biased region" description="Low complexity" evidence="7">
    <location>
        <begin position="341"/>
        <end position="362"/>
    </location>
</feature>
<dbReference type="SMART" id="SM00777">
    <property type="entry name" value="Mad3_BUB1_I"/>
    <property type="match status" value="1"/>
</dbReference>
<proteinExistence type="predicted"/>
<feature type="binding site" evidence="6">
    <location>
        <position position="779"/>
    </location>
    <ligand>
        <name>ATP</name>
        <dbReference type="ChEBI" id="CHEBI:30616"/>
    </ligand>
</feature>
<feature type="region of interest" description="Disordered" evidence="7">
    <location>
        <begin position="49"/>
        <end position="71"/>
    </location>
</feature>
<evidence type="ECO:0000256" key="4">
    <source>
        <dbReference type="ARBA" id="ARBA00022777"/>
    </source>
</evidence>
<keyword evidence="10" id="KW-1185">Reference proteome</keyword>
<dbReference type="GO" id="GO:0005634">
    <property type="term" value="C:nucleus"/>
    <property type="evidence" value="ECO:0007669"/>
    <property type="project" value="TreeGrafter"/>
</dbReference>
<dbReference type="GO" id="GO:0034501">
    <property type="term" value="P:protein localization to kinetochore"/>
    <property type="evidence" value="ECO:0007669"/>
    <property type="project" value="TreeGrafter"/>
</dbReference>
<reference evidence="9 10" key="1">
    <citation type="journal article" date="2024" name="Nat. Commun.">
        <title>Phylogenomics reveals the evolutionary origins of lichenization in chlorophyte algae.</title>
        <authorList>
            <person name="Puginier C."/>
            <person name="Libourel C."/>
            <person name="Otte J."/>
            <person name="Skaloud P."/>
            <person name="Haon M."/>
            <person name="Grisel S."/>
            <person name="Petersen M."/>
            <person name="Berrin J.G."/>
            <person name="Delaux P.M."/>
            <person name="Dal Grande F."/>
            <person name="Keller J."/>
        </authorList>
    </citation>
    <scope>NUCLEOTIDE SEQUENCE [LARGE SCALE GENOMIC DNA]</scope>
    <source>
        <strain evidence="9 10">SAG 245.80</strain>
    </source>
</reference>
<dbReference type="Gene3D" id="1.25.40.430">
    <property type="match status" value="1"/>
</dbReference>
<dbReference type="PANTHER" id="PTHR22974">
    <property type="entry name" value="MIXED LINEAGE PROTEIN KINASE"/>
    <property type="match status" value="1"/>
</dbReference>
<dbReference type="GO" id="GO:0004674">
    <property type="term" value="F:protein serine/threonine kinase activity"/>
    <property type="evidence" value="ECO:0007669"/>
    <property type="project" value="UniProtKB-KW"/>
</dbReference>
<evidence type="ECO:0000259" key="8">
    <source>
        <dbReference type="PROSITE" id="PS50011"/>
    </source>
</evidence>
<comment type="caution">
    <text evidence="9">The sequence shown here is derived from an EMBL/GenBank/DDBJ whole genome shotgun (WGS) entry which is preliminary data.</text>
</comment>
<keyword evidence="4" id="KW-0418">Kinase</keyword>
<feature type="compositionally biased region" description="Low complexity" evidence="7">
    <location>
        <begin position="448"/>
        <end position="466"/>
    </location>
</feature>
<dbReference type="InterPro" id="IPR000719">
    <property type="entry name" value="Prot_kinase_dom"/>
</dbReference>
<protein>
    <recommendedName>
        <fullName evidence="8">Protein kinase domain-containing protein</fullName>
    </recommendedName>
</protein>
<feature type="compositionally biased region" description="Low complexity" evidence="7">
    <location>
        <begin position="621"/>
        <end position="643"/>
    </location>
</feature>
<dbReference type="Gene3D" id="1.10.510.10">
    <property type="entry name" value="Transferase(Phosphotransferase) domain 1"/>
    <property type="match status" value="1"/>
</dbReference>
<dbReference type="InterPro" id="IPR013212">
    <property type="entry name" value="Mad3/Bub1_I"/>
</dbReference>
<dbReference type="Proteomes" id="UP001445335">
    <property type="component" value="Unassembled WGS sequence"/>
</dbReference>
<feature type="compositionally biased region" description="Pro residues" evidence="7">
    <location>
        <begin position="658"/>
        <end position="676"/>
    </location>
</feature>
<evidence type="ECO:0000256" key="3">
    <source>
        <dbReference type="ARBA" id="ARBA00022741"/>
    </source>
</evidence>
<dbReference type="Pfam" id="PF00069">
    <property type="entry name" value="Pkinase"/>
    <property type="match status" value="1"/>
</dbReference>